<comment type="caution">
    <text evidence="2">The sequence shown here is derived from an EMBL/GenBank/DDBJ whole genome shotgun (WGS) entry which is preliminary data.</text>
</comment>
<feature type="chain" id="PRO_5002653909" description="Lipoprotein" evidence="1">
    <location>
        <begin position="26"/>
        <end position="201"/>
    </location>
</feature>
<reference evidence="2 3" key="1">
    <citation type="submission" date="2007-03" db="EMBL/GenBank/DDBJ databases">
        <authorList>
            <person name="Stal L."/>
            <person name="Ferriera S."/>
            <person name="Johnson J."/>
            <person name="Kravitz S."/>
            <person name="Beeson K."/>
            <person name="Sutton G."/>
            <person name="Rogers Y.-H."/>
            <person name="Friedman R."/>
            <person name="Frazier M."/>
            <person name="Venter J.C."/>
        </authorList>
    </citation>
    <scope>NUCLEOTIDE SEQUENCE [LARGE SCALE GENOMIC DNA]</scope>
    <source>
        <strain evidence="2 3">CCY0110</strain>
    </source>
</reference>
<accession>A3IH17</accession>
<dbReference type="RefSeq" id="WP_008272599.1">
    <property type="nucleotide sequence ID" value="NZ_AAXW01000001.1"/>
</dbReference>
<dbReference type="eggNOG" id="ENOG5030GII">
    <property type="taxonomic scope" value="Bacteria"/>
</dbReference>
<protein>
    <recommendedName>
        <fullName evidence="4">Lipoprotein</fullName>
    </recommendedName>
</protein>
<dbReference type="OrthoDB" id="461507at2"/>
<evidence type="ECO:0000313" key="3">
    <source>
        <dbReference type="Proteomes" id="UP000003781"/>
    </source>
</evidence>
<evidence type="ECO:0008006" key="4">
    <source>
        <dbReference type="Google" id="ProtNLM"/>
    </source>
</evidence>
<dbReference type="Proteomes" id="UP000003781">
    <property type="component" value="Unassembled WGS sequence"/>
</dbReference>
<dbReference type="EMBL" id="AAXW01000001">
    <property type="protein sequence ID" value="EAZ94259.1"/>
    <property type="molecule type" value="Genomic_DNA"/>
</dbReference>
<dbReference type="AlphaFoldDB" id="A3IH17"/>
<name>A3IH17_9CHRO</name>
<organism evidence="2 3">
    <name type="scientific">Crocosphaera chwakensis CCY0110</name>
    <dbReference type="NCBI Taxonomy" id="391612"/>
    <lineage>
        <taxon>Bacteria</taxon>
        <taxon>Bacillati</taxon>
        <taxon>Cyanobacteriota</taxon>
        <taxon>Cyanophyceae</taxon>
        <taxon>Oscillatoriophycideae</taxon>
        <taxon>Chroococcales</taxon>
        <taxon>Aphanothecaceae</taxon>
        <taxon>Crocosphaera</taxon>
        <taxon>Crocosphaera chwakensis</taxon>
    </lineage>
</organism>
<proteinExistence type="predicted"/>
<keyword evidence="1" id="KW-0732">Signal</keyword>
<sequence length="201" mass="22405">MKLQYSTLKKIFPLSLMLLTFSLVSCQVEQEQQGQLPDVNVEPGQLPEYDIQGPDVNVGLTEKTVVVPKVVVVQDKETVQVPYVDVNVPGAENEERTITTEVEVPSGGYDIEIQGVYAVDNELWVISQLTEENPNAPEAEVRISDRIVMNAPSMPVRQFVIGNSPSNSYNEQYTFIDSREEIASQLNSGKELYGNQQKASR</sequence>
<feature type="signal peptide" evidence="1">
    <location>
        <begin position="1"/>
        <end position="25"/>
    </location>
</feature>
<keyword evidence="3" id="KW-1185">Reference proteome</keyword>
<dbReference type="PROSITE" id="PS51257">
    <property type="entry name" value="PROKAR_LIPOPROTEIN"/>
    <property type="match status" value="1"/>
</dbReference>
<gene>
    <name evidence="2" type="ORF">CY0110_10302</name>
</gene>
<evidence type="ECO:0000256" key="1">
    <source>
        <dbReference type="SAM" id="SignalP"/>
    </source>
</evidence>
<evidence type="ECO:0000313" key="2">
    <source>
        <dbReference type="EMBL" id="EAZ94259.1"/>
    </source>
</evidence>